<evidence type="ECO:0000313" key="1">
    <source>
        <dbReference type="EMBL" id="GBC61351.1"/>
    </source>
</evidence>
<protein>
    <submittedName>
        <fullName evidence="1">Uncharacterized protein</fullName>
    </submittedName>
</protein>
<name>A0A401FWL8_9BACT</name>
<reference evidence="2" key="2">
    <citation type="submission" date="2019-01" db="EMBL/GenBank/DDBJ databases">
        <title>Genome sequence of Desulfonema ishimotonii strain Tokyo 01.</title>
        <authorList>
            <person name="Fukui M."/>
        </authorList>
    </citation>
    <scope>NUCLEOTIDE SEQUENCE [LARGE SCALE GENOMIC DNA]</scope>
    <source>
        <strain evidence="2">Tokyo 01</strain>
    </source>
</reference>
<keyword evidence="2" id="KW-1185">Reference proteome</keyword>
<comment type="caution">
    <text evidence="1">The sequence shown here is derived from an EMBL/GenBank/DDBJ whole genome shotgun (WGS) entry which is preliminary data.</text>
</comment>
<dbReference type="OrthoDB" id="8617457at2"/>
<accession>A0A401FWL8</accession>
<dbReference type="Proteomes" id="UP000288096">
    <property type="component" value="Unassembled WGS sequence"/>
</dbReference>
<evidence type="ECO:0000313" key="2">
    <source>
        <dbReference type="Proteomes" id="UP000288096"/>
    </source>
</evidence>
<dbReference type="AlphaFoldDB" id="A0A401FWL8"/>
<dbReference type="EMBL" id="BEXT01000001">
    <property type="protein sequence ID" value="GBC61351.1"/>
    <property type="molecule type" value="Genomic_DNA"/>
</dbReference>
<proteinExistence type="predicted"/>
<organism evidence="1 2">
    <name type="scientific">Desulfonema ishimotonii</name>
    <dbReference type="NCBI Taxonomy" id="45657"/>
    <lineage>
        <taxon>Bacteria</taxon>
        <taxon>Pseudomonadati</taxon>
        <taxon>Thermodesulfobacteriota</taxon>
        <taxon>Desulfobacteria</taxon>
        <taxon>Desulfobacterales</taxon>
        <taxon>Desulfococcaceae</taxon>
        <taxon>Desulfonema</taxon>
    </lineage>
</organism>
<sequence>MPAPAKAQILPFVQAAAANVGFTGEQMGDMNDVIADTVAQALSLFAAQAKVLPGIPAVVAPPPAAPTGSTVGPGMFMPPPAGGPDKSVIKPIVEGLFAAKGFTGENISDLADVIAEGIAQGILLFTTSVKVAPGIPIAGAVTSAPGKLI</sequence>
<dbReference type="RefSeq" id="WP_124328650.1">
    <property type="nucleotide sequence ID" value="NZ_BEXT01000001.1"/>
</dbReference>
<reference evidence="2" key="1">
    <citation type="submission" date="2017-11" db="EMBL/GenBank/DDBJ databases">
        <authorList>
            <person name="Watanabe M."/>
            <person name="Kojima H."/>
        </authorList>
    </citation>
    <scope>NUCLEOTIDE SEQUENCE [LARGE SCALE GENOMIC DNA]</scope>
    <source>
        <strain evidence="2">Tokyo 01</strain>
    </source>
</reference>
<gene>
    <name evidence="1" type="ORF">DENIS_2311</name>
</gene>